<dbReference type="AlphaFoldDB" id="A0A2D3TA56"/>
<accession>A0A2D3TA56</accession>
<proteinExistence type="predicted"/>
<feature type="domain" description="Fido" evidence="1">
    <location>
        <begin position="190"/>
        <end position="320"/>
    </location>
</feature>
<dbReference type="RefSeq" id="WP_100103725.1">
    <property type="nucleotide sequence ID" value="NZ_CADIJJ010000052.1"/>
</dbReference>
<dbReference type="PANTHER" id="PTHR35810">
    <property type="entry name" value="CYTOPLASMIC PROTEIN-RELATED"/>
    <property type="match status" value="1"/>
</dbReference>
<dbReference type="Gene3D" id="1.20.120.1870">
    <property type="entry name" value="Fic/DOC protein, Fido domain"/>
    <property type="match status" value="1"/>
</dbReference>
<name>A0A2D3TA56_9ENTR</name>
<dbReference type="InterPro" id="IPR011204">
    <property type="entry name" value="Virulence_RhuM-like"/>
</dbReference>
<organism evidence="2 3">
    <name type="scientific">Candidatus Williamhamiltonella defendens</name>
    <dbReference type="NCBI Taxonomy" id="138072"/>
    <lineage>
        <taxon>Bacteria</taxon>
        <taxon>Pseudomonadati</taxon>
        <taxon>Pseudomonadota</taxon>
        <taxon>Gammaproteobacteria</taxon>
        <taxon>Enterobacterales</taxon>
        <taxon>Enterobacteriaceae</taxon>
        <taxon>aphid secondary symbionts</taxon>
        <taxon>Candidatus Williamhamiltonella</taxon>
    </lineage>
</organism>
<reference evidence="3" key="1">
    <citation type="submission" date="2016-10" db="EMBL/GenBank/DDBJ databases">
        <authorList>
            <person name="Chevignon G."/>
        </authorList>
    </citation>
    <scope>NUCLEOTIDE SEQUENCE [LARGE SCALE GENOMIC DNA]</scope>
    <source>
        <strain evidence="3">A2C</strain>
    </source>
</reference>
<dbReference type="PANTHER" id="PTHR35810:SF1">
    <property type="entry name" value="CYTOPLASMIC PROTEIN"/>
    <property type="match status" value="1"/>
</dbReference>
<evidence type="ECO:0000259" key="1">
    <source>
        <dbReference type="PROSITE" id="PS51459"/>
    </source>
</evidence>
<evidence type="ECO:0000313" key="2">
    <source>
        <dbReference type="EMBL" id="ATW30693.1"/>
    </source>
</evidence>
<dbReference type="Proteomes" id="UP000230008">
    <property type="component" value="Chromosome"/>
</dbReference>
<dbReference type="SUPFAM" id="SSF140931">
    <property type="entry name" value="Fic-like"/>
    <property type="match status" value="1"/>
</dbReference>
<dbReference type="Pfam" id="PF02661">
    <property type="entry name" value="Fic"/>
    <property type="match status" value="1"/>
</dbReference>
<dbReference type="InterPro" id="IPR036597">
    <property type="entry name" value="Fido-like_dom_sf"/>
</dbReference>
<dbReference type="PROSITE" id="PS51459">
    <property type="entry name" value="FIDO"/>
    <property type="match status" value="1"/>
</dbReference>
<reference evidence="3" key="2">
    <citation type="submission" date="2017-11" db="EMBL/GenBank/DDBJ databases">
        <title>PacBio sequencing of new strain of the secondary endosymbiont Candidatus Hamiltonella defensa.</title>
        <authorList>
            <person name="Strand M.R."/>
            <person name="Oliver K."/>
        </authorList>
    </citation>
    <scope>NUCLEOTIDE SEQUENCE [LARGE SCALE GENOMIC DNA]</scope>
    <source>
        <strain evidence="3">A2C</strain>
    </source>
</reference>
<sequence>MEKLVIYKSNDKFDVSVRLEGDTLWLTQRQLSEILDTSTDNVGLHLKNIYSSGELLEIATTEDFSVVQKEGSRSIFRKIKHYNLDAIISVGYRVNSKKGTQFRQWATGILRDHLIQGWTLDRARFQRNAAELEAALELVRKTAQSSELISEIGQGFIEIIGRYTQTFVLLQDYDQGFLTDPRGTAGGILPSLEELKQSIAILKANLISRGEASELFGLEQGNALSALLGNLHQSVFGEPAYPTIECKAAHLFYFIIKNHPLADGNKRTGAFLFINFLNRNNALIRNRQPVINDTGLAALALLVAESIPKQKEMMIRLIKNMLIGTMRASLQNNVDEK</sequence>
<evidence type="ECO:0000313" key="3">
    <source>
        <dbReference type="Proteomes" id="UP000230008"/>
    </source>
</evidence>
<dbReference type="InterPro" id="IPR003812">
    <property type="entry name" value="Fido"/>
</dbReference>
<dbReference type="Pfam" id="PF13310">
    <property type="entry name" value="Virulence_RhuM"/>
    <property type="match status" value="1"/>
</dbReference>
<dbReference type="EMBL" id="CP017606">
    <property type="protein sequence ID" value="ATW30693.1"/>
    <property type="molecule type" value="Genomic_DNA"/>
</dbReference>
<protein>
    <recommendedName>
        <fullName evidence="1">Fido domain-containing protein</fullName>
    </recommendedName>
</protein>
<dbReference type="InterPro" id="IPR053737">
    <property type="entry name" value="Type_II_TA_Toxin"/>
</dbReference>
<gene>
    <name evidence="2" type="ORF">BJP41_05260</name>
</gene>